<evidence type="ECO:0000256" key="5">
    <source>
        <dbReference type="ARBA" id="ARBA00023136"/>
    </source>
</evidence>
<dbReference type="InterPro" id="IPR046953">
    <property type="entry name" value="Spore_GerAC-like_C"/>
</dbReference>
<evidence type="ECO:0000256" key="7">
    <source>
        <dbReference type="ARBA" id="ARBA00023288"/>
    </source>
</evidence>
<accession>A0A133MTZ5</accession>
<keyword evidence="5" id="KW-0472">Membrane</keyword>
<dbReference type="InterPro" id="IPR008844">
    <property type="entry name" value="Spore_GerAC-like"/>
</dbReference>
<dbReference type="Gene3D" id="3.30.300.210">
    <property type="entry name" value="Nutrient germinant receptor protein C, domain 3"/>
    <property type="match status" value="1"/>
</dbReference>
<comment type="subcellular location">
    <subcellularLocation>
        <location evidence="1">Membrane</location>
        <topology evidence="1">Lipid-anchor</topology>
    </subcellularLocation>
</comment>
<evidence type="ECO:0000313" key="10">
    <source>
        <dbReference type="EMBL" id="KXA07494.1"/>
    </source>
</evidence>
<keyword evidence="4" id="KW-0732">Signal</keyword>
<evidence type="ECO:0000256" key="4">
    <source>
        <dbReference type="ARBA" id="ARBA00022729"/>
    </source>
</evidence>
<dbReference type="NCBIfam" id="TIGR02887">
    <property type="entry name" value="spore_ger_x_C"/>
    <property type="match status" value="1"/>
</dbReference>
<dbReference type="PROSITE" id="PS51257">
    <property type="entry name" value="PROKAR_LIPOPROTEIN"/>
    <property type="match status" value="1"/>
</dbReference>
<comment type="similarity">
    <text evidence="2">Belongs to the GerABKC lipoprotein family.</text>
</comment>
<dbReference type="GO" id="GO:0009847">
    <property type="term" value="P:spore germination"/>
    <property type="evidence" value="ECO:0007669"/>
    <property type="project" value="InterPro"/>
</dbReference>
<proteinExistence type="inferred from homology"/>
<dbReference type="PANTHER" id="PTHR35789:SF1">
    <property type="entry name" value="SPORE GERMINATION PROTEIN B3"/>
    <property type="match status" value="1"/>
</dbReference>
<evidence type="ECO:0000259" key="9">
    <source>
        <dbReference type="Pfam" id="PF25198"/>
    </source>
</evidence>
<dbReference type="PATRIC" id="fig|1502.174.peg.2686"/>
<feature type="domain" description="Spore germination protein N-terminal" evidence="9">
    <location>
        <begin position="28"/>
        <end position="190"/>
    </location>
</feature>
<dbReference type="GO" id="GO:0016020">
    <property type="term" value="C:membrane"/>
    <property type="evidence" value="ECO:0007669"/>
    <property type="project" value="UniProtKB-SubCell"/>
</dbReference>
<evidence type="ECO:0000256" key="3">
    <source>
        <dbReference type="ARBA" id="ARBA00022544"/>
    </source>
</evidence>
<dbReference type="InterPro" id="IPR057336">
    <property type="entry name" value="GerAC_N"/>
</dbReference>
<dbReference type="PANTHER" id="PTHR35789">
    <property type="entry name" value="SPORE GERMINATION PROTEIN B3"/>
    <property type="match status" value="1"/>
</dbReference>
<dbReference type="Proteomes" id="UP000070646">
    <property type="component" value="Unassembled WGS sequence"/>
</dbReference>
<evidence type="ECO:0000256" key="2">
    <source>
        <dbReference type="ARBA" id="ARBA00007886"/>
    </source>
</evidence>
<keyword evidence="3" id="KW-0309">Germination</keyword>
<dbReference type="Pfam" id="PF25198">
    <property type="entry name" value="Spore_GerAC_N"/>
    <property type="match status" value="1"/>
</dbReference>
<comment type="caution">
    <text evidence="10">The sequence shown here is derived from an EMBL/GenBank/DDBJ whole genome shotgun (WGS) entry which is preliminary data.</text>
</comment>
<evidence type="ECO:0000259" key="8">
    <source>
        <dbReference type="Pfam" id="PF05504"/>
    </source>
</evidence>
<gene>
    <name evidence="10" type="ORF">HMPREF3222_02663</name>
</gene>
<dbReference type="Pfam" id="PF05504">
    <property type="entry name" value="Spore_GerAC"/>
    <property type="match status" value="1"/>
</dbReference>
<name>A0A133MTZ5_CLOPF</name>
<dbReference type="InterPro" id="IPR038501">
    <property type="entry name" value="Spore_GerAC_C_sf"/>
</dbReference>
<evidence type="ECO:0000313" key="11">
    <source>
        <dbReference type="Proteomes" id="UP000070646"/>
    </source>
</evidence>
<reference evidence="10 11" key="1">
    <citation type="submission" date="2016-01" db="EMBL/GenBank/DDBJ databases">
        <authorList>
            <person name="Oliw E.H."/>
        </authorList>
    </citation>
    <scope>NUCLEOTIDE SEQUENCE [LARGE SCALE GENOMIC DNA]</scope>
    <source>
        <strain evidence="10 11">MJR7757A</strain>
    </source>
</reference>
<keyword evidence="7" id="KW-0449">Lipoprotein</keyword>
<evidence type="ECO:0000256" key="1">
    <source>
        <dbReference type="ARBA" id="ARBA00004635"/>
    </source>
</evidence>
<dbReference type="AlphaFoldDB" id="A0A133MTZ5"/>
<sequence length="377" mass="42959">MVKMNLKKVIASLLSIIIMSTMLIGCYNYKDINRVTFVTSIIFDENEVGNIDIYLDCVKPYRSSNESSDKGRRVLYKGTGKTVLEAMKDINMYSSSKLDFTQCKGYIFTEKAAKNGIRKYIDIINKNQEFMIRPYMFVLFGSPEELLNDVTVDEEYLGVFIDDLVQRMNKSPRVIAIDANDYLELRTNYGNLLVLGALSIRDDMKEKRLELSGGALLKNEVLVRRITAEEGMSYNLLIGDLKKGTLEVMNPQDPNTFITLDISNAKTKTSISYDGENITLYKDIKVKCLIGESQSRLIVDEKLLNLLELEEEAVIKQYLELFFESFKESDIDIVNVGNLFYRKYPDEVLEKDPISITNLKINVDVEIDGTTITGNTL</sequence>
<keyword evidence="6" id="KW-0564">Palmitate</keyword>
<dbReference type="EMBL" id="LRPU01000162">
    <property type="protein sequence ID" value="KXA07494.1"/>
    <property type="molecule type" value="Genomic_DNA"/>
</dbReference>
<protein>
    <submittedName>
        <fullName evidence="10">Germination protein, Ger(X)C family</fullName>
    </submittedName>
</protein>
<organism evidence="10 11">
    <name type="scientific">Clostridium perfringens</name>
    <dbReference type="NCBI Taxonomy" id="1502"/>
    <lineage>
        <taxon>Bacteria</taxon>
        <taxon>Bacillati</taxon>
        <taxon>Bacillota</taxon>
        <taxon>Clostridia</taxon>
        <taxon>Eubacteriales</taxon>
        <taxon>Clostridiaceae</taxon>
        <taxon>Clostridium</taxon>
    </lineage>
</organism>
<feature type="domain" description="Spore germination GerAC-like C-terminal" evidence="8">
    <location>
        <begin position="212"/>
        <end position="368"/>
    </location>
</feature>
<evidence type="ECO:0000256" key="6">
    <source>
        <dbReference type="ARBA" id="ARBA00023139"/>
    </source>
</evidence>